<dbReference type="SMART" id="SM00195">
    <property type="entry name" value="DSPc"/>
    <property type="match status" value="1"/>
</dbReference>
<dbReference type="CDD" id="cd14498">
    <property type="entry name" value="DSP"/>
    <property type="match status" value="1"/>
</dbReference>
<dbReference type="EMBL" id="CAJZBQ010000034">
    <property type="protein sequence ID" value="CAG9323586.1"/>
    <property type="molecule type" value="Genomic_DNA"/>
</dbReference>
<name>A0AAU9JD63_9CILI</name>
<reference evidence="5" key="1">
    <citation type="submission" date="2021-09" db="EMBL/GenBank/DDBJ databases">
        <authorList>
            <consortium name="AG Swart"/>
            <person name="Singh M."/>
            <person name="Singh A."/>
            <person name="Seah K."/>
            <person name="Emmerich C."/>
        </authorList>
    </citation>
    <scope>NUCLEOTIDE SEQUENCE</scope>
    <source>
        <strain evidence="5">ATCC30299</strain>
    </source>
</reference>
<evidence type="ECO:0000259" key="4">
    <source>
        <dbReference type="PROSITE" id="PS50056"/>
    </source>
</evidence>
<organism evidence="5 6">
    <name type="scientific">Blepharisma stoltei</name>
    <dbReference type="NCBI Taxonomy" id="1481888"/>
    <lineage>
        <taxon>Eukaryota</taxon>
        <taxon>Sar</taxon>
        <taxon>Alveolata</taxon>
        <taxon>Ciliophora</taxon>
        <taxon>Postciliodesmatophora</taxon>
        <taxon>Heterotrichea</taxon>
        <taxon>Heterotrichida</taxon>
        <taxon>Blepharismidae</taxon>
        <taxon>Blepharisma</taxon>
    </lineage>
</organism>
<dbReference type="PANTHER" id="PTHR46377">
    <property type="entry name" value="DUAL SPECIFICITY PROTEIN PHOSPHATASE 19"/>
    <property type="match status" value="1"/>
</dbReference>
<sequence>MYLLDEIEEGLYLGSKEQASQLNLLFQYKITHILIAGTGSGLEPYFPTRFVYKQFPILDSPSFDILKYFDEAAEFIEDAINSGGRVMVHCLLGVSRSTSLVIAYIMKQRRWSLRKAKLFVQYLHPDARPNKGFLRQLEIYSRILAIREPTNAPNDNVSCSCTLF</sequence>
<feature type="domain" description="Tyrosine-protein phosphatase" evidence="3">
    <location>
        <begin position="2"/>
        <end position="146"/>
    </location>
</feature>
<gene>
    <name evidence="5" type="ORF">BSTOLATCC_MIC34235</name>
</gene>
<accession>A0AAU9JD63</accession>
<dbReference type="AlphaFoldDB" id="A0AAU9JD63"/>
<dbReference type="Proteomes" id="UP001162131">
    <property type="component" value="Unassembled WGS sequence"/>
</dbReference>
<keyword evidence="2" id="KW-0904">Protein phosphatase</keyword>
<dbReference type="Pfam" id="PF00782">
    <property type="entry name" value="DSPc"/>
    <property type="match status" value="1"/>
</dbReference>
<dbReference type="PRINTS" id="PR01908">
    <property type="entry name" value="ADSPHPHTASE"/>
</dbReference>
<dbReference type="InterPro" id="IPR000387">
    <property type="entry name" value="Tyr_Pase_dom"/>
</dbReference>
<dbReference type="GO" id="GO:0005737">
    <property type="term" value="C:cytoplasm"/>
    <property type="evidence" value="ECO:0007669"/>
    <property type="project" value="TreeGrafter"/>
</dbReference>
<dbReference type="PANTHER" id="PTHR46377:SF1">
    <property type="entry name" value="DUAL SPECIFICITY PROTEIN PHOSPHATASE 19"/>
    <property type="match status" value="1"/>
</dbReference>
<dbReference type="PROSITE" id="PS00383">
    <property type="entry name" value="TYR_PHOSPHATASE_1"/>
    <property type="match status" value="1"/>
</dbReference>
<feature type="domain" description="Tyrosine specific protein phosphatases" evidence="4">
    <location>
        <begin position="66"/>
        <end position="125"/>
    </location>
</feature>
<dbReference type="PROSITE" id="PS50054">
    <property type="entry name" value="TYR_PHOSPHATASE_DUAL"/>
    <property type="match status" value="1"/>
</dbReference>
<keyword evidence="6" id="KW-1185">Reference proteome</keyword>
<dbReference type="SUPFAM" id="SSF52799">
    <property type="entry name" value="(Phosphotyrosine protein) phosphatases II"/>
    <property type="match status" value="1"/>
</dbReference>
<proteinExistence type="predicted"/>
<dbReference type="InterPro" id="IPR016130">
    <property type="entry name" value="Tyr_Pase_AS"/>
</dbReference>
<dbReference type="Gene3D" id="3.90.190.10">
    <property type="entry name" value="Protein tyrosine phosphatase superfamily"/>
    <property type="match status" value="1"/>
</dbReference>
<comment type="caution">
    <text evidence="5">The sequence shown here is derived from an EMBL/GenBank/DDBJ whole genome shotgun (WGS) entry which is preliminary data.</text>
</comment>
<evidence type="ECO:0000259" key="3">
    <source>
        <dbReference type="PROSITE" id="PS50054"/>
    </source>
</evidence>
<dbReference type="GO" id="GO:0008579">
    <property type="term" value="F:JUN kinase phosphatase activity"/>
    <property type="evidence" value="ECO:0007669"/>
    <property type="project" value="TreeGrafter"/>
</dbReference>
<evidence type="ECO:0000256" key="1">
    <source>
        <dbReference type="ARBA" id="ARBA00022801"/>
    </source>
</evidence>
<keyword evidence="1" id="KW-0378">Hydrolase</keyword>
<dbReference type="PROSITE" id="PS50056">
    <property type="entry name" value="TYR_PHOSPHATASE_2"/>
    <property type="match status" value="1"/>
</dbReference>
<evidence type="ECO:0000256" key="2">
    <source>
        <dbReference type="ARBA" id="ARBA00022912"/>
    </source>
</evidence>
<dbReference type="InterPro" id="IPR029021">
    <property type="entry name" value="Prot-tyrosine_phosphatase-like"/>
</dbReference>
<evidence type="ECO:0000313" key="6">
    <source>
        <dbReference type="Proteomes" id="UP001162131"/>
    </source>
</evidence>
<dbReference type="InterPro" id="IPR020422">
    <property type="entry name" value="TYR_PHOSPHATASE_DUAL_dom"/>
</dbReference>
<protein>
    <submittedName>
        <fullName evidence="5">Uncharacterized protein</fullName>
    </submittedName>
</protein>
<dbReference type="InterPro" id="IPR000340">
    <property type="entry name" value="Dual-sp_phosphatase_cat-dom"/>
</dbReference>
<evidence type="ECO:0000313" key="5">
    <source>
        <dbReference type="EMBL" id="CAG9323586.1"/>
    </source>
</evidence>